<dbReference type="InterPro" id="IPR008380">
    <property type="entry name" value="HAD-SF_hydro_IG_5-nucl"/>
</dbReference>
<dbReference type="Proteomes" id="UP000054047">
    <property type="component" value="Unassembled WGS sequence"/>
</dbReference>
<proteinExistence type="inferred from homology"/>
<dbReference type="PANTHER" id="PTHR12103">
    <property type="entry name" value="5'-NUCLEOTIDASE DOMAIN-CONTAINING"/>
    <property type="match status" value="1"/>
</dbReference>
<sequence length="280" mass="32431">MTYMLGPDWRKYFKYIVVSAKKPAFFHGREPFRLYDPELDMVRFVKVDRLEEGQIYCGGNIDDLSHRAGFKGKGVLYFGDHIYTDLADPILRLGWRTAAIVPELAREIRIQNDDVYRLVVDRIKNKVYGFDYDYTLAVYTRELNELIYNLALRRLISQFKYPAGLLDLPYDLTFAIRGLHFDVQSSCLLKVDAYSQIQTGAVYRGRRQLSDEEVKELFPGLCLPNMEGRQMPQLIDLFSLPWAGLLSTVVHYCDTNKIVFDPKSLFNDLAVSVKFLIPLV</sequence>
<keyword evidence="4" id="KW-0460">Magnesium</keyword>
<dbReference type="GO" id="GO:0008253">
    <property type="term" value="F:5'-nucleotidase activity"/>
    <property type="evidence" value="ECO:0007669"/>
    <property type="project" value="TreeGrafter"/>
</dbReference>
<evidence type="ECO:0000313" key="6">
    <source>
        <dbReference type="Proteomes" id="UP000054047"/>
    </source>
</evidence>
<dbReference type="PANTHER" id="PTHR12103:SF12">
    <property type="entry name" value="FI20020P1"/>
    <property type="match status" value="1"/>
</dbReference>
<dbReference type="OrthoDB" id="5807366at2759"/>
<dbReference type="AlphaFoldDB" id="A0A0C2GQR6"/>
<dbReference type="InterPro" id="IPR023214">
    <property type="entry name" value="HAD_sf"/>
</dbReference>
<dbReference type="InterPro" id="IPR036412">
    <property type="entry name" value="HAD-like_sf"/>
</dbReference>
<dbReference type="Pfam" id="PF05761">
    <property type="entry name" value="5_nucleotid"/>
    <property type="match status" value="2"/>
</dbReference>
<keyword evidence="3" id="KW-0378">Hydrolase</keyword>
<dbReference type="SUPFAM" id="SSF56784">
    <property type="entry name" value="HAD-like"/>
    <property type="match status" value="2"/>
</dbReference>
<comment type="similarity">
    <text evidence="1">Belongs to the 5'(3')-deoxyribonucleotidase family.</text>
</comment>
<dbReference type="EMBL" id="KN732103">
    <property type="protein sequence ID" value="KIH59316.1"/>
    <property type="molecule type" value="Genomic_DNA"/>
</dbReference>
<name>A0A0C2GQR6_9BILA</name>
<organism evidence="5 6">
    <name type="scientific">Ancylostoma duodenale</name>
    <dbReference type="NCBI Taxonomy" id="51022"/>
    <lineage>
        <taxon>Eukaryota</taxon>
        <taxon>Metazoa</taxon>
        <taxon>Ecdysozoa</taxon>
        <taxon>Nematoda</taxon>
        <taxon>Chromadorea</taxon>
        <taxon>Rhabditida</taxon>
        <taxon>Rhabditina</taxon>
        <taxon>Rhabditomorpha</taxon>
        <taxon>Strongyloidea</taxon>
        <taxon>Ancylostomatidae</taxon>
        <taxon>Ancylostomatinae</taxon>
        <taxon>Ancylostoma</taxon>
    </lineage>
</organism>
<evidence type="ECO:0000313" key="5">
    <source>
        <dbReference type="EMBL" id="KIH59316.1"/>
    </source>
</evidence>
<keyword evidence="6" id="KW-1185">Reference proteome</keyword>
<evidence type="ECO:0000256" key="4">
    <source>
        <dbReference type="ARBA" id="ARBA00022842"/>
    </source>
</evidence>
<protein>
    <submittedName>
        <fullName evidence="5">5' nucleotidase family protein</fullName>
    </submittedName>
</protein>
<reference evidence="5 6" key="1">
    <citation type="submission" date="2013-12" db="EMBL/GenBank/DDBJ databases">
        <title>Draft genome of the parsitic nematode Ancylostoma duodenale.</title>
        <authorList>
            <person name="Mitreva M."/>
        </authorList>
    </citation>
    <scope>NUCLEOTIDE SEQUENCE [LARGE SCALE GENOMIC DNA]</scope>
    <source>
        <strain evidence="5 6">Zhejiang</strain>
    </source>
</reference>
<evidence type="ECO:0000256" key="3">
    <source>
        <dbReference type="ARBA" id="ARBA00022801"/>
    </source>
</evidence>
<dbReference type="Gene3D" id="3.40.50.1000">
    <property type="entry name" value="HAD superfamily/HAD-like"/>
    <property type="match status" value="1"/>
</dbReference>
<gene>
    <name evidence="5" type="ORF">ANCDUO_10455</name>
</gene>
<evidence type="ECO:0000256" key="2">
    <source>
        <dbReference type="ARBA" id="ARBA00022723"/>
    </source>
</evidence>
<keyword evidence="2" id="KW-0479">Metal-binding</keyword>
<evidence type="ECO:0000256" key="1">
    <source>
        <dbReference type="ARBA" id="ARBA00009589"/>
    </source>
</evidence>
<dbReference type="GO" id="GO:0046872">
    <property type="term" value="F:metal ion binding"/>
    <property type="evidence" value="ECO:0007669"/>
    <property type="project" value="UniProtKB-KW"/>
</dbReference>
<accession>A0A0C2GQR6</accession>